<evidence type="ECO:0000313" key="1">
    <source>
        <dbReference type="EMBL" id="KAI3708450.1"/>
    </source>
</evidence>
<name>A0ACB9AFM5_CICIN</name>
<protein>
    <submittedName>
        <fullName evidence="1">Uncharacterized protein</fullName>
    </submittedName>
</protein>
<sequence length="67" mass="7726">MKTLAKVLNWEDSHVDFELRIGVVSLGRFNTWDNELASEFLLSFSNPITPRVPQAQETSMRSDESRQ</sequence>
<proteinExistence type="predicted"/>
<evidence type="ECO:0000313" key="2">
    <source>
        <dbReference type="Proteomes" id="UP001055811"/>
    </source>
</evidence>
<organism evidence="1 2">
    <name type="scientific">Cichorium intybus</name>
    <name type="common">Chicory</name>
    <dbReference type="NCBI Taxonomy" id="13427"/>
    <lineage>
        <taxon>Eukaryota</taxon>
        <taxon>Viridiplantae</taxon>
        <taxon>Streptophyta</taxon>
        <taxon>Embryophyta</taxon>
        <taxon>Tracheophyta</taxon>
        <taxon>Spermatophyta</taxon>
        <taxon>Magnoliopsida</taxon>
        <taxon>eudicotyledons</taxon>
        <taxon>Gunneridae</taxon>
        <taxon>Pentapetalae</taxon>
        <taxon>asterids</taxon>
        <taxon>campanulids</taxon>
        <taxon>Asterales</taxon>
        <taxon>Asteraceae</taxon>
        <taxon>Cichorioideae</taxon>
        <taxon>Cichorieae</taxon>
        <taxon>Cichoriinae</taxon>
        <taxon>Cichorium</taxon>
    </lineage>
</organism>
<reference evidence="2" key="1">
    <citation type="journal article" date="2022" name="Mol. Ecol. Resour.">
        <title>The genomes of chicory, endive, great burdock and yacon provide insights into Asteraceae palaeo-polyploidization history and plant inulin production.</title>
        <authorList>
            <person name="Fan W."/>
            <person name="Wang S."/>
            <person name="Wang H."/>
            <person name="Wang A."/>
            <person name="Jiang F."/>
            <person name="Liu H."/>
            <person name="Zhao H."/>
            <person name="Xu D."/>
            <person name="Zhang Y."/>
        </authorList>
    </citation>
    <scope>NUCLEOTIDE SEQUENCE [LARGE SCALE GENOMIC DNA]</scope>
    <source>
        <strain evidence="2">cv. Punajuju</strain>
    </source>
</reference>
<gene>
    <name evidence="1" type="ORF">L2E82_37620</name>
</gene>
<comment type="caution">
    <text evidence="1">The sequence shown here is derived from an EMBL/GenBank/DDBJ whole genome shotgun (WGS) entry which is preliminary data.</text>
</comment>
<reference evidence="1 2" key="2">
    <citation type="journal article" date="2022" name="Mol. Ecol. Resour.">
        <title>The genomes of chicory, endive, great burdock and yacon provide insights into Asteraceae paleo-polyploidization history and plant inulin production.</title>
        <authorList>
            <person name="Fan W."/>
            <person name="Wang S."/>
            <person name="Wang H."/>
            <person name="Wang A."/>
            <person name="Jiang F."/>
            <person name="Liu H."/>
            <person name="Zhao H."/>
            <person name="Xu D."/>
            <person name="Zhang Y."/>
        </authorList>
    </citation>
    <scope>NUCLEOTIDE SEQUENCE [LARGE SCALE GENOMIC DNA]</scope>
    <source>
        <strain evidence="2">cv. Punajuju</strain>
        <tissue evidence="1">Leaves</tissue>
    </source>
</reference>
<dbReference type="Proteomes" id="UP001055811">
    <property type="component" value="Linkage Group LG07"/>
</dbReference>
<keyword evidence="2" id="KW-1185">Reference proteome</keyword>
<accession>A0ACB9AFM5</accession>
<dbReference type="EMBL" id="CM042015">
    <property type="protein sequence ID" value="KAI3708450.1"/>
    <property type="molecule type" value="Genomic_DNA"/>
</dbReference>